<evidence type="ECO:0000313" key="2">
    <source>
        <dbReference type="EMBL" id="KAG2299793.1"/>
    </source>
</evidence>
<feature type="domain" description="Reverse transcriptase zinc-binding" evidence="1">
    <location>
        <begin position="303"/>
        <end position="387"/>
    </location>
</feature>
<protein>
    <recommendedName>
        <fullName evidence="1">Reverse transcriptase zinc-binding domain-containing protein</fullName>
    </recommendedName>
</protein>
<evidence type="ECO:0000259" key="1">
    <source>
        <dbReference type="Pfam" id="PF13966"/>
    </source>
</evidence>
<dbReference type="EMBL" id="JAAMPC010000008">
    <property type="protein sequence ID" value="KAG2299793.1"/>
    <property type="molecule type" value="Genomic_DNA"/>
</dbReference>
<dbReference type="Pfam" id="PF13966">
    <property type="entry name" value="zf-RVT"/>
    <property type="match status" value="1"/>
</dbReference>
<evidence type="ECO:0000313" key="3">
    <source>
        <dbReference type="Proteomes" id="UP000886595"/>
    </source>
</evidence>
<comment type="caution">
    <text evidence="2">The sequence shown here is derived from an EMBL/GenBank/DDBJ whole genome shotgun (WGS) entry which is preliminary data.</text>
</comment>
<dbReference type="PANTHER" id="PTHR33116:SF80">
    <property type="entry name" value="REVERSE TRANSCRIPTASE ZINC-BINDING DOMAIN-CONTAINING PROTEIN"/>
    <property type="match status" value="1"/>
</dbReference>
<accession>A0A8X7S5Q1</accession>
<sequence>MNRSKTDLFVAGLSQSETADLVNLGFSLGSLPVRYLGLPLMHRKLRICDYRPLIDQLKTRFSSWTSRALSFAGRKQLLSSVIYSKVNFWFSTFVLPKGCIKMIESLCARFLWNGNVTSRAAAKVSWSSVCLPKQEGGLGLRDLSVWNTSLCLKLVWLLHSENESLWAMWTKTHRIGDKNFWSIDESKQTSWIWKSILKLRPIAENFLKCDIGAGDKASFWFDDWSPMGRLFKLFGQSGPRQLGVNINALVSSCCSSTGWNLRPARSPLAEQVHIMLCSTALPSSSSVPDKFLWQVGDIVLQNYSAPLTWEELRHHGQKQSWTRIVWFQGHIPSHAFLMWIAYLDRLPTRTRIASWGLQIDKSCCICNHYEESRDHLFLRCNFSEQLWKLLTKRMGYRPFLFHTWTALHSWLETFDSTCPSTLRLLVVHAVIYKIWAERNGRLHRSVSSTPLNLFRDIDRLVRNVILARKKHKKFQNLMQCWLKYA</sequence>
<name>A0A8X7S5Q1_BRACI</name>
<dbReference type="AlphaFoldDB" id="A0A8X7S5Q1"/>
<proteinExistence type="predicted"/>
<dbReference type="OrthoDB" id="1938625at2759"/>
<dbReference type="PANTHER" id="PTHR33116">
    <property type="entry name" value="REVERSE TRANSCRIPTASE ZINC-BINDING DOMAIN-CONTAINING PROTEIN-RELATED-RELATED"/>
    <property type="match status" value="1"/>
</dbReference>
<dbReference type="Proteomes" id="UP000886595">
    <property type="component" value="Unassembled WGS sequence"/>
</dbReference>
<reference evidence="2 3" key="1">
    <citation type="submission" date="2020-02" db="EMBL/GenBank/DDBJ databases">
        <authorList>
            <person name="Ma Q."/>
            <person name="Huang Y."/>
            <person name="Song X."/>
            <person name="Pei D."/>
        </authorList>
    </citation>
    <scope>NUCLEOTIDE SEQUENCE [LARGE SCALE GENOMIC DNA]</scope>
    <source>
        <strain evidence="2">Sxm20200214</strain>
        <tissue evidence="2">Leaf</tissue>
    </source>
</reference>
<organism evidence="2 3">
    <name type="scientific">Brassica carinata</name>
    <name type="common">Ethiopian mustard</name>
    <name type="synonym">Abyssinian cabbage</name>
    <dbReference type="NCBI Taxonomy" id="52824"/>
    <lineage>
        <taxon>Eukaryota</taxon>
        <taxon>Viridiplantae</taxon>
        <taxon>Streptophyta</taxon>
        <taxon>Embryophyta</taxon>
        <taxon>Tracheophyta</taxon>
        <taxon>Spermatophyta</taxon>
        <taxon>Magnoliopsida</taxon>
        <taxon>eudicotyledons</taxon>
        <taxon>Gunneridae</taxon>
        <taxon>Pentapetalae</taxon>
        <taxon>rosids</taxon>
        <taxon>malvids</taxon>
        <taxon>Brassicales</taxon>
        <taxon>Brassicaceae</taxon>
        <taxon>Brassiceae</taxon>
        <taxon>Brassica</taxon>
    </lineage>
</organism>
<keyword evidence="3" id="KW-1185">Reference proteome</keyword>
<dbReference type="InterPro" id="IPR026960">
    <property type="entry name" value="RVT-Znf"/>
</dbReference>
<gene>
    <name evidence="2" type="ORF">Bca52824_036265</name>
</gene>